<evidence type="ECO:0000256" key="1">
    <source>
        <dbReference type="SAM" id="Phobius"/>
    </source>
</evidence>
<dbReference type="InterPro" id="IPR045584">
    <property type="entry name" value="Pilin-like"/>
</dbReference>
<keyword evidence="1" id="KW-0472">Membrane</keyword>
<dbReference type="STRING" id="56107.Cylst_3599"/>
<protein>
    <submittedName>
        <fullName evidence="2">Uncharacterized protein</fullName>
    </submittedName>
</protein>
<dbReference type="AlphaFoldDB" id="K9WZE2"/>
<feature type="transmembrane region" description="Helical" evidence="1">
    <location>
        <begin position="36"/>
        <end position="55"/>
    </location>
</feature>
<keyword evidence="3" id="KW-1185">Reference proteome</keyword>
<keyword evidence="1" id="KW-0812">Transmembrane</keyword>
<sequence length="199" mass="21920">MGLSITRREKTLFMTNRLLSNLLQKNADQGFTAWDFLFMIMIMGILGAIALPSLISSKTKLTSAEGKIYIGAMNRGQQANFLEYRNFASSIKDLQLGIKTQTPNYNYSIRVTDKAAYNYAIARREYVSEGLFDRRPVKTYVGAVFTLPTPTKNSQNPQDGLGTVAIICQANALTTSRPADPTYQNGVLACGDGTSSLPR</sequence>
<organism evidence="2 3">
    <name type="scientific">Cylindrospermum stagnale PCC 7417</name>
    <dbReference type="NCBI Taxonomy" id="56107"/>
    <lineage>
        <taxon>Bacteria</taxon>
        <taxon>Bacillati</taxon>
        <taxon>Cyanobacteriota</taxon>
        <taxon>Cyanophyceae</taxon>
        <taxon>Nostocales</taxon>
        <taxon>Nostocaceae</taxon>
        <taxon>Cylindrospermum</taxon>
    </lineage>
</organism>
<proteinExistence type="predicted"/>
<gene>
    <name evidence="2" type="ORF">Cylst_3599</name>
</gene>
<dbReference type="InterPro" id="IPR031975">
    <property type="entry name" value="Pilin_GH"/>
</dbReference>
<dbReference type="EMBL" id="CP003642">
    <property type="protein sequence ID" value="AFZ25735.1"/>
    <property type="molecule type" value="Genomic_DNA"/>
</dbReference>
<evidence type="ECO:0000313" key="3">
    <source>
        <dbReference type="Proteomes" id="UP000010475"/>
    </source>
</evidence>
<evidence type="ECO:0000313" key="2">
    <source>
        <dbReference type="EMBL" id="AFZ25735.1"/>
    </source>
</evidence>
<dbReference type="HOGENOM" id="CLU_091705_5_1_3"/>
<dbReference type="Proteomes" id="UP000010475">
    <property type="component" value="Chromosome"/>
</dbReference>
<name>K9WZE2_9NOST</name>
<keyword evidence="1" id="KW-1133">Transmembrane helix</keyword>
<accession>K9WZE2</accession>
<dbReference type="Pfam" id="PF16734">
    <property type="entry name" value="Pilin_GH"/>
    <property type="match status" value="1"/>
</dbReference>
<dbReference type="KEGG" id="csg:Cylst_3599"/>
<dbReference type="SUPFAM" id="SSF54523">
    <property type="entry name" value="Pili subunits"/>
    <property type="match status" value="1"/>
</dbReference>
<reference evidence="2 3" key="1">
    <citation type="submission" date="2012-06" db="EMBL/GenBank/DDBJ databases">
        <title>Finished chromosome of genome of Cylindrospermum stagnale PCC 7417.</title>
        <authorList>
            <consortium name="US DOE Joint Genome Institute"/>
            <person name="Gugger M."/>
            <person name="Coursin T."/>
            <person name="Rippka R."/>
            <person name="Tandeau De Marsac N."/>
            <person name="Huntemann M."/>
            <person name="Wei C.-L."/>
            <person name="Han J."/>
            <person name="Detter J.C."/>
            <person name="Han C."/>
            <person name="Tapia R."/>
            <person name="Chen A."/>
            <person name="Kyrpides N."/>
            <person name="Mavromatis K."/>
            <person name="Markowitz V."/>
            <person name="Szeto E."/>
            <person name="Ivanova N."/>
            <person name="Pagani I."/>
            <person name="Pati A."/>
            <person name="Goodwin L."/>
            <person name="Nordberg H.P."/>
            <person name="Cantor M.N."/>
            <person name="Hua S.X."/>
            <person name="Woyke T."/>
            <person name="Kerfeld C.A."/>
        </authorList>
    </citation>
    <scope>NUCLEOTIDE SEQUENCE [LARGE SCALE GENOMIC DNA]</scope>
    <source>
        <strain evidence="2 3">PCC 7417</strain>
    </source>
</reference>
<dbReference type="Gene3D" id="3.30.700.10">
    <property type="entry name" value="Glycoprotein, Type 4 Pilin"/>
    <property type="match status" value="1"/>
</dbReference>
<dbReference type="eggNOG" id="COG2165">
    <property type="taxonomic scope" value="Bacteria"/>
</dbReference>